<dbReference type="AlphaFoldDB" id="A0A8T0G009"/>
<dbReference type="Proteomes" id="UP000807504">
    <property type="component" value="Unassembled WGS sequence"/>
</dbReference>
<accession>A0A8T0G009</accession>
<reference evidence="2" key="1">
    <citation type="journal article" date="2020" name="bioRxiv">
        <title>Chromosome-level reference genome of the European wasp spider Argiope bruennichi: a resource for studies on range expansion and evolutionary adaptation.</title>
        <authorList>
            <person name="Sheffer M.M."/>
            <person name="Hoppe A."/>
            <person name="Krehenwinkel H."/>
            <person name="Uhl G."/>
            <person name="Kuss A.W."/>
            <person name="Jensen L."/>
            <person name="Jensen C."/>
            <person name="Gillespie R.G."/>
            <person name="Hoff K.J."/>
            <person name="Prost S."/>
        </authorList>
    </citation>
    <scope>NUCLEOTIDE SEQUENCE</scope>
</reference>
<gene>
    <name evidence="2" type="ORF">HNY73_003131</name>
</gene>
<evidence type="ECO:0000256" key="1">
    <source>
        <dbReference type="SAM" id="MobiDB-lite"/>
    </source>
</evidence>
<feature type="region of interest" description="Disordered" evidence="1">
    <location>
        <begin position="213"/>
        <end position="232"/>
    </location>
</feature>
<comment type="caution">
    <text evidence="2">The sequence shown here is derived from an EMBL/GenBank/DDBJ whole genome shotgun (WGS) entry which is preliminary data.</text>
</comment>
<protein>
    <recommendedName>
        <fullName evidence="4">Peptidase aspartic putative domain-containing protein</fullName>
    </recommendedName>
</protein>
<proteinExistence type="predicted"/>
<reference evidence="2" key="2">
    <citation type="submission" date="2020-06" db="EMBL/GenBank/DDBJ databases">
        <authorList>
            <person name="Sheffer M."/>
        </authorList>
    </citation>
    <scope>NUCLEOTIDE SEQUENCE</scope>
</reference>
<organism evidence="2 3">
    <name type="scientific">Argiope bruennichi</name>
    <name type="common">Wasp spider</name>
    <name type="synonym">Aranea bruennichi</name>
    <dbReference type="NCBI Taxonomy" id="94029"/>
    <lineage>
        <taxon>Eukaryota</taxon>
        <taxon>Metazoa</taxon>
        <taxon>Ecdysozoa</taxon>
        <taxon>Arthropoda</taxon>
        <taxon>Chelicerata</taxon>
        <taxon>Arachnida</taxon>
        <taxon>Araneae</taxon>
        <taxon>Araneomorphae</taxon>
        <taxon>Entelegynae</taxon>
        <taxon>Araneoidea</taxon>
        <taxon>Araneidae</taxon>
        <taxon>Argiope</taxon>
    </lineage>
</organism>
<name>A0A8T0G009_ARGBR</name>
<sequence>MAFITKARKCDLQELASELGEEIDGNLTIANLRKLILNSNECEEEFVKGVLEGIVERRQEKENLERQEKERQFEIEKIKLQTSVETQSIISENNEMNDKHNSLELEKILQKFNSKNDDISLYLVIFERQAKRLKIDKTDWVTQLMPLLPSEVVQIIAREPEEESNVYEYVKELLLRRFKLSAETFDCDLYNIKENGKFMEGLAFEGRSFLGGGNSKRQKGEGESKKKQNEEKNLNEIASTSSNHMANNKGGILLQCVKVEITGSKSSDFIFSLLDNGSERTFVQKSVSERLGLRVIGFEKLKIYSFGTKNPKLQVCRKVEKWDSGQQCMVKTRSQATMADSGNGGLLALLAEMKKSMEAFTEEMKTGYEDMKIELKKGLSSWKEILEYIR</sequence>
<dbReference type="PANTHER" id="PTHR46888:SF1">
    <property type="entry name" value="RIBONUCLEASE H"/>
    <property type="match status" value="1"/>
</dbReference>
<keyword evidence="3" id="KW-1185">Reference proteome</keyword>
<feature type="compositionally biased region" description="Basic and acidic residues" evidence="1">
    <location>
        <begin position="218"/>
        <end position="232"/>
    </location>
</feature>
<evidence type="ECO:0000313" key="3">
    <source>
        <dbReference type="Proteomes" id="UP000807504"/>
    </source>
</evidence>
<evidence type="ECO:0008006" key="4">
    <source>
        <dbReference type="Google" id="ProtNLM"/>
    </source>
</evidence>
<dbReference type="PANTHER" id="PTHR46888">
    <property type="entry name" value="ZINC KNUCKLE DOMAINCONTAINING PROTEIN-RELATED"/>
    <property type="match status" value="1"/>
</dbReference>
<dbReference type="EMBL" id="JABXBU010000002">
    <property type="protein sequence ID" value="KAF8795260.1"/>
    <property type="molecule type" value="Genomic_DNA"/>
</dbReference>
<evidence type="ECO:0000313" key="2">
    <source>
        <dbReference type="EMBL" id="KAF8795260.1"/>
    </source>
</evidence>